<protein>
    <submittedName>
        <fullName evidence="6">Group II truncated hemoglobin</fullName>
    </submittedName>
</protein>
<dbReference type="InterPro" id="IPR012292">
    <property type="entry name" value="Globin/Proto"/>
</dbReference>
<dbReference type="InterPro" id="IPR001486">
    <property type="entry name" value="Hemoglobin_trunc"/>
</dbReference>
<dbReference type="PANTHER" id="PTHR47366">
    <property type="entry name" value="TWO-ON-TWO HEMOGLOBIN-3"/>
    <property type="match status" value="1"/>
</dbReference>
<comment type="caution">
    <text evidence="6">The sequence shown here is derived from an EMBL/GenBank/DDBJ whole genome shotgun (WGS) entry which is preliminary data.</text>
</comment>
<keyword evidence="7" id="KW-1185">Reference proteome</keyword>
<dbReference type="EMBL" id="JAQYXL010000001">
    <property type="protein sequence ID" value="MEN3230505.1"/>
    <property type="molecule type" value="Genomic_DNA"/>
</dbReference>
<accession>A0ABU9ZHI0</accession>
<dbReference type="Gene3D" id="1.10.490.10">
    <property type="entry name" value="Globins"/>
    <property type="match status" value="1"/>
</dbReference>
<dbReference type="PANTHER" id="PTHR47366:SF1">
    <property type="entry name" value="TWO-ON-TWO HEMOGLOBIN-3"/>
    <property type="match status" value="1"/>
</dbReference>
<dbReference type="CDD" id="cd14773">
    <property type="entry name" value="TrHb2_PhHbO-like_O"/>
    <property type="match status" value="1"/>
</dbReference>
<dbReference type="Proteomes" id="UP001404845">
    <property type="component" value="Unassembled WGS sequence"/>
</dbReference>
<keyword evidence="2" id="KW-0349">Heme</keyword>
<keyword evidence="1" id="KW-0813">Transport</keyword>
<keyword evidence="4" id="KW-0408">Iron</keyword>
<dbReference type="Pfam" id="PF01152">
    <property type="entry name" value="Bac_globin"/>
    <property type="match status" value="1"/>
</dbReference>
<keyword evidence="3" id="KW-0479">Metal-binding</keyword>
<gene>
    <name evidence="6" type="ORF">PUR21_23250</name>
</gene>
<proteinExistence type="inferred from homology"/>
<name>A0ABU9ZHI0_9HYPH</name>
<evidence type="ECO:0000256" key="5">
    <source>
        <dbReference type="ARBA" id="ARBA00034496"/>
    </source>
</evidence>
<comment type="similarity">
    <text evidence="5">Belongs to the truncated hemoglobin family. Group II subfamily.</text>
</comment>
<evidence type="ECO:0000256" key="3">
    <source>
        <dbReference type="ARBA" id="ARBA00022723"/>
    </source>
</evidence>
<dbReference type="SUPFAM" id="SSF46458">
    <property type="entry name" value="Globin-like"/>
    <property type="match status" value="1"/>
</dbReference>
<sequence length="129" mass="14704">MPTLYDQIGEEKLRLLVETFYDIVERDSAAEELHILHIRGHGVGHSRTEQFNFLSGFFGGPKLYIQKFGHANLKKIHEHVEIGPSLRKLWLDCMARAVNDVGFPPETATSIMQNLKKIAETIGHHRVES</sequence>
<evidence type="ECO:0000313" key="6">
    <source>
        <dbReference type="EMBL" id="MEN3230505.1"/>
    </source>
</evidence>
<evidence type="ECO:0000256" key="4">
    <source>
        <dbReference type="ARBA" id="ARBA00023004"/>
    </source>
</evidence>
<evidence type="ECO:0000256" key="1">
    <source>
        <dbReference type="ARBA" id="ARBA00022448"/>
    </source>
</evidence>
<reference evidence="6 7" key="1">
    <citation type="journal article" date="2023" name="PLoS ONE">
        <title>Complete genome assembly of Hawai'i environmental nontuberculous mycobacteria reveals unexpected co-isolation with methylobacteria.</title>
        <authorList>
            <person name="Hendrix J."/>
            <person name="Epperson L.E."/>
            <person name="Tong E.I."/>
            <person name="Chan Y.L."/>
            <person name="Hasan N.A."/>
            <person name="Dawrs S.N."/>
            <person name="Norton G.J."/>
            <person name="Virdi R."/>
            <person name="Crooks J.L."/>
            <person name="Chan E.D."/>
            <person name="Honda J.R."/>
            <person name="Strong M."/>
        </authorList>
    </citation>
    <scope>NUCLEOTIDE SEQUENCE [LARGE SCALE GENOMIC DNA]</scope>
    <source>
        <strain evidence="6 7">NJH_HI01</strain>
    </source>
</reference>
<evidence type="ECO:0000256" key="2">
    <source>
        <dbReference type="ARBA" id="ARBA00022617"/>
    </source>
</evidence>
<organism evidence="6 7">
    <name type="scientific">Methylorubrum rhodesianum</name>
    <dbReference type="NCBI Taxonomy" id="29427"/>
    <lineage>
        <taxon>Bacteria</taxon>
        <taxon>Pseudomonadati</taxon>
        <taxon>Pseudomonadota</taxon>
        <taxon>Alphaproteobacteria</taxon>
        <taxon>Hyphomicrobiales</taxon>
        <taxon>Methylobacteriaceae</taxon>
        <taxon>Methylorubrum</taxon>
    </lineage>
</organism>
<dbReference type="RefSeq" id="WP_200672411.1">
    <property type="nucleotide sequence ID" value="NZ_JACWCW010000125.1"/>
</dbReference>
<evidence type="ECO:0000313" key="7">
    <source>
        <dbReference type="Proteomes" id="UP001404845"/>
    </source>
</evidence>
<dbReference type="InterPro" id="IPR009050">
    <property type="entry name" value="Globin-like_sf"/>
</dbReference>
<dbReference type="InterPro" id="IPR044203">
    <property type="entry name" value="GlbO/GLB3-like"/>
</dbReference>